<name>A0A3A1U1S8_9MICO</name>
<reference evidence="2" key="1">
    <citation type="submission" date="2018-09" db="EMBL/GenBank/DDBJ databases">
        <authorList>
            <person name="Kim I."/>
        </authorList>
    </citation>
    <scope>NUCLEOTIDE SEQUENCE [LARGE SCALE GENOMIC DNA]</scope>
    <source>
        <strain evidence="2">DD4a</strain>
    </source>
</reference>
<gene>
    <name evidence="1" type="ORF">D1781_05300</name>
</gene>
<keyword evidence="2" id="KW-1185">Reference proteome</keyword>
<proteinExistence type="predicted"/>
<evidence type="ECO:0000313" key="2">
    <source>
        <dbReference type="Proteomes" id="UP000265742"/>
    </source>
</evidence>
<sequence length="281" mass="29450">MGLIAALAVLRVAVLVVELPGRPLLRLRAEAAVRARGWTVVSRPEDADLVLVCGTPRPEVAAAVDDLWSRVPVPRARRTVRTAEQLPDALDSAARVLADTALQRRTAAEAPPLVRAAAAPGACALARDWPAGLLLDCAVDRAGRITAVGERRLPAEPEDDPLPDPAVLLAIADAAGLLRLAGLPALALRLDRVVDLALGGRDLGALRPRVRRVAAAVRRSASLARLLRHDTPGVDVRARLLALLEPEGDAVATPSKRRLIGRPAAALPLLVAATEPVPGDA</sequence>
<protein>
    <submittedName>
        <fullName evidence="1">Uncharacterized protein</fullName>
    </submittedName>
</protein>
<organism evidence="1 2">
    <name type="scientific">Amnibacterium setariae</name>
    <dbReference type="NCBI Taxonomy" id="2306585"/>
    <lineage>
        <taxon>Bacteria</taxon>
        <taxon>Bacillati</taxon>
        <taxon>Actinomycetota</taxon>
        <taxon>Actinomycetes</taxon>
        <taxon>Micrococcales</taxon>
        <taxon>Microbacteriaceae</taxon>
        <taxon>Amnibacterium</taxon>
    </lineage>
</organism>
<dbReference type="RefSeq" id="WP_119481176.1">
    <property type="nucleotide sequence ID" value="NZ_QXTG01000001.1"/>
</dbReference>
<comment type="caution">
    <text evidence="1">The sequence shown here is derived from an EMBL/GenBank/DDBJ whole genome shotgun (WGS) entry which is preliminary data.</text>
</comment>
<dbReference type="EMBL" id="QXTG01000001">
    <property type="protein sequence ID" value="RIX30814.1"/>
    <property type="molecule type" value="Genomic_DNA"/>
</dbReference>
<dbReference type="AlphaFoldDB" id="A0A3A1U1S8"/>
<dbReference type="Proteomes" id="UP000265742">
    <property type="component" value="Unassembled WGS sequence"/>
</dbReference>
<accession>A0A3A1U1S8</accession>
<evidence type="ECO:0000313" key="1">
    <source>
        <dbReference type="EMBL" id="RIX30814.1"/>
    </source>
</evidence>
<dbReference type="OrthoDB" id="3373298at2"/>